<dbReference type="InterPro" id="IPR006202">
    <property type="entry name" value="Neur_chan_lig-bd"/>
</dbReference>
<name>A0A8B8DK67_CRAVI</name>
<dbReference type="RefSeq" id="XP_022328115.1">
    <property type="nucleotide sequence ID" value="XM_022472407.1"/>
</dbReference>
<dbReference type="InterPro" id="IPR038050">
    <property type="entry name" value="Neuro_actylchol_rec"/>
</dbReference>
<dbReference type="AlphaFoldDB" id="A0A8B8DK67"/>
<keyword evidence="6" id="KW-0732">Signal</keyword>
<feature type="chain" id="PRO_5034998554" evidence="6">
    <location>
        <begin position="20"/>
        <end position="396"/>
    </location>
</feature>
<dbReference type="Proteomes" id="UP000694844">
    <property type="component" value="Chromosome 3"/>
</dbReference>
<feature type="transmembrane region" description="Helical" evidence="5">
    <location>
        <begin position="371"/>
        <end position="392"/>
    </location>
</feature>
<dbReference type="InterPro" id="IPR036734">
    <property type="entry name" value="Neur_chan_lig-bd_sf"/>
</dbReference>
<feature type="transmembrane region" description="Helical" evidence="5">
    <location>
        <begin position="258"/>
        <end position="275"/>
    </location>
</feature>
<dbReference type="Gene3D" id="2.70.170.10">
    <property type="entry name" value="Neurotransmitter-gated ion-channel ligand-binding domain"/>
    <property type="match status" value="1"/>
</dbReference>
<accession>A0A8B8DK67</accession>
<dbReference type="FunFam" id="2.70.170.10:FF:000028">
    <property type="entry name" value="AcetylCholine Receptor"/>
    <property type="match status" value="1"/>
</dbReference>
<sequence>METAYLCVFFVCLLRVAHMYNLTDEANLHGALFSGYNTELRPGNNRDYPLNVSVVFHLFAIKEFVEVTSKFSVNGVFQMSWKDERLSWNPLTYGNIPYTLISQNKIWLPNIVTSNPFKESYGLGSDLVKVYLSSDGTCNWVTMHSFDVICDADVTYYPFDKQYCALKFASYSYGSSWMNITFPSSKLTLSSYEENGLWEIEDSTAFSTDLSGTVEVILGLYLRRRPTYYIASLLLPMTFVAVLQSFVLLIPNESGERIGYSVTMLLASVVFLTLVQEKLPESSEPNISILGYLLLGYISLGALLTLVVILSSNLLFQTKPVPKWLRSVFCMRQTKVHNIAAAKDTSPKEPDLKEDDSEIDWKEISKKFDRFCFVTFQILYAVQLIVYFSLVLGKTS</sequence>
<dbReference type="KEGG" id="cvn:111127304"/>
<feature type="domain" description="Neurotransmitter-gated ion-channel ligand-binding" evidence="7">
    <location>
        <begin position="27"/>
        <end position="226"/>
    </location>
</feature>
<feature type="domain" description="Neurotransmitter-gated ion-channel transmembrane" evidence="8">
    <location>
        <begin position="234"/>
        <end position="343"/>
    </location>
</feature>
<keyword evidence="4 5" id="KW-0472">Membrane</keyword>
<comment type="subcellular location">
    <subcellularLocation>
        <location evidence="1">Membrane</location>
        <topology evidence="1">Multi-pass membrane protein</topology>
    </subcellularLocation>
</comment>
<keyword evidence="2 5" id="KW-0812">Transmembrane</keyword>
<feature type="transmembrane region" description="Helical" evidence="5">
    <location>
        <begin position="287"/>
        <end position="316"/>
    </location>
</feature>
<dbReference type="InterPro" id="IPR006029">
    <property type="entry name" value="Neurotrans-gated_channel_TM"/>
</dbReference>
<organism evidence="9 10">
    <name type="scientific">Crassostrea virginica</name>
    <name type="common">Eastern oyster</name>
    <dbReference type="NCBI Taxonomy" id="6565"/>
    <lineage>
        <taxon>Eukaryota</taxon>
        <taxon>Metazoa</taxon>
        <taxon>Spiralia</taxon>
        <taxon>Lophotrochozoa</taxon>
        <taxon>Mollusca</taxon>
        <taxon>Bivalvia</taxon>
        <taxon>Autobranchia</taxon>
        <taxon>Pteriomorphia</taxon>
        <taxon>Ostreida</taxon>
        <taxon>Ostreoidea</taxon>
        <taxon>Ostreidae</taxon>
        <taxon>Crassostrea</taxon>
    </lineage>
</organism>
<gene>
    <name evidence="10" type="primary">LOC111127304</name>
</gene>
<evidence type="ECO:0000259" key="7">
    <source>
        <dbReference type="Pfam" id="PF02931"/>
    </source>
</evidence>
<dbReference type="Pfam" id="PF02932">
    <property type="entry name" value="Neur_chan_memb"/>
    <property type="match status" value="1"/>
</dbReference>
<dbReference type="GO" id="GO:0005230">
    <property type="term" value="F:extracellular ligand-gated monoatomic ion channel activity"/>
    <property type="evidence" value="ECO:0007669"/>
    <property type="project" value="InterPro"/>
</dbReference>
<dbReference type="OrthoDB" id="5975154at2759"/>
<dbReference type="SUPFAM" id="SSF90112">
    <property type="entry name" value="Neurotransmitter-gated ion-channel transmembrane pore"/>
    <property type="match status" value="1"/>
</dbReference>
<evidence type="ECO:0000313" key="10">
    <source>
        <dbReference type="RefSeq" id="XP_022328115.1"/>
    </source>
</evidence>
<evidence type="ECO:0000256" key="4">
    <source>
        <dbReference type="ARBA" id="ARBA00023136"/>
    </source>
</evidence>
<dbReference type="Gene3D" id="1.20.58.390">
    <property type="entry name" value="Neurotransmitter-gated ion-channel transmembrane domain"/>
    <property type="match status" value="1"/>
</dbReference>
<evidence type="ECO:0000313" key="9">
    <source>
        <dbReference type="Proteomes" id="UP000694844"/>
    </source>
</evidence>
<feature type="transmembrane region" description="Helical" evidence="5">
    <location>
        <begin position="228"/>
        <end position="251"/>
    </location>
</feature>
<evidence type="ECO:0000256" key="1">
    <source>
        <dbReference type="ARBA" id="ARBA00004141"/>
    </source>
</evidence>
<evidence type="ECO:0000256" key="3">
    <source>
        <dbReference type="ARBA" id="ARBA00022989"/>
    </source>
</evidence>
<dbReference type="GO" id="GO:0016020">
    <property type="term" value="C:membrane"/>
    <property type="evidence" value="ECO:0007669"/>
    <property type="project" value="UniProtKB-SubCell"/>
</dbReference>
<evidence type="ECO:0000256" key="2">
    <source>
        <dbReference type="ARBA" id="ARBA00022692"/>
    </source>
</evidence>
<dbReference type="CDD" id="cd19051">
    <property type="entry name" value="LGIC_TM_cation"/>
    <property type="match status" value="1"/>
</dbReference>
<dbReference type="InterPro" id="IPR036719">
    <property type="entry name" value="Neuro-gated_channel_TM_sf"/>
</dbReference>
<keyword evidence="9" id="KW-1185">Reference proteome</keyword>
<dbReference type="CDD" id="cd18989">
    <property type="entry name" value="LGIC_ECD_cation"/>
    <property type="match status" value="1"/>
</dbReference>
<dbReference type="InterPro" id="IPR006201">
    <property type="entry name" value="Neur_channel"/>
</dbReference>
<evidence type="ECO:0000259" key="8">
    <source>
        <dbReference type="Pfam" id="PF02932"/>
    </source>
</evidence>
<evidence type="ECO:0000256" key="6">
    <source>
        <dbReference type="SAM" id="SignalP"/>
    </source>
</evidence>
<dbReference type="GO" id="GO:0004888">
    <property type="term" value="F:transmembrane signaling receptor activity"/>
    <property type="evidence" value="ECO:0007669"/>
    <property type="project" value="InterPro"/>
</dbReference>
<feature type="signal peptide" evidence="6">
    <location>
        <begin position="1"/>
        <end position="19"/>
    </location>
</feature>
<evidence type="ECO:0000256" key="5">
    <source>
        <dbReference type="SAM" id="Phobius"/>
    </source>
</evidence>
<keyword evidence="3 5" id="KW-1133">Transmembrane helix</keyword>
<proteinExistence type="predicted"/>
<dbReference type="Pfam" id="PF02931">
    <property type="entry name" value="Neur_chan_LBD"/>
    <property type="match status" value="1"/>
</dbReference>
<dbReference type="PANTHER" id="PTHR18945">
    <property type="entry name" value="NEUROTRANSMITTER GATED ION CHANNEL"/>
    <property type="match status" value="1"/>
</dbReference>
<protein>
    <submittedName>
        <fullName evidence="10">Neuronal acetylcholine receptor subunit alpha-3-like</fullName>
    </submittedName>
</protein>
<dbReference type="PRINTS" id="PR00252">
    <property type="entry name" value="NRIONCHANNEL"/>
</dbReference>
<dbReference type="SUPFAM" id="SSF63712">
    <property type="entry name" value="Nicotinic receptor ligand binding domain-like"/>
    <property type="match status" value="1"/>
</dbReference>
<dbReference type="GeneID" id="111127304"/>
<reference evidence="10" key="1">
    <citation type="submission" date="2025-08" db="UniProtKB">
        <authorList>
            <consortium name="RefSeq"/>
        </authorList>
    </citation>
    <scope>IDENTIFICATION</scope>
    <source>
        <tissue evidence="10">Whole sample</tissue>
    </source>
</reference>